<dbReference type="PANTHER" id="PTHR43630:SF1">
    <property type="entry name" value="POLY-BETA-1,6-N-ACETYL-D-GLUCOSAMINE SYNTHASE"/>
    <property type="match status" value="1"/>
</dbReference>
<sequence>MFEIIFLISLSFYFAELVIFTIGARKVYQKSNGALPAISVIVAARNEEENILPCLEALDKLIYPEDKIEIIIVNDHSTDSTGNLVENFIKGKNKFKSIVPAEQIGHLKGKTNALANGVKIAKGEIILTTDADCRVSPAWAETIVRYYDEDTGFVGGITTQTDKTVFEGMQAVDFVYLLTMAAGAQNLGKPLSCIGNNMSYRKQAYLDVGGYEGIPFSITEDFNLLREIDKLKKYKIKYPLDPGALVVSNPLSDWKSIYWQKKRWGVGGMESDLIGYLVFVWGYLTHALILLSPFFFSVNVLYLIFFKLAADYFFIYPVYKKLKLKLKFIHFLAFEIYLTLYVVLLPFIVLPNRKIKWKGRTY</sequence>
<accession>I7A5X6</accession>
<dbReference type="AlphaFoldDB" id="I7A5X6"/>
<feature type="transmembrane region" description="Helical" evidence="4">
    <location>
        <begin position="273"/>
        <end position="294"/>
    </location>
</feature>
<feature type="transmembrane region" description="Helical" evidence="4">
    <location>
        <begin position="331"/>
        <end position="350"/>
    </location>
</feature>
<dbReference type="eggNOG" id="COG1215">
    <property type="taxonomic scope" value="Bacteria"/>
</dbReference>
<evidence type="ECO:0000256" key="4">
    <source>
        <dbReference type="SAM" id="Phobius"/>
    </source>
</evidence>
<reference evidence="6 7" key="1">
    <citation type="journal article" date="2013" name="PLoS ONE">
        <title>Genomic analysis of Melioribacter roseus, facultatively anaerobic organotrophic bacterium representing a novel deep lineage within Bacteriodetes/Chlorobi group.</title>
        <authorList>
            <person name="Kadnikov V.V."/>
            <person name="Mardanov A.V."/>
            <person name="Podosokorskaya O.A."/>
            <person name="Gavrilov S.N."/>
            <person name="Kublanov I.V."/>
            <person name="Beletsky A.V."/>
            <person name="Bonch-Osmolovskaya E.A."/>
            <person name="Ravin N.V."/>
        </authorList>
    </citation>
    <scope>NUCLEOTIDE SEQUENCE [LARGE SCALE GENOMIC DNA]</scope>
    <source>
        <strain evidence="7">JCM 17771 / P3M-2</strain>
    </source>
</reference>
<dbReference type="EMBL" id="CP003557">
    <property type="protein sequence ID" value="AFN75296.1"/>
    <property type="molecule type" value="Genomic_DNA"/>
</dbReference>
<evidence type="ECO:0000256" key="3">
    <source>
        <dbReference type="ARBA" id="ARBA00022679"/>
    </source>
</evidence>
<evidence type="ECO:0000259" key="5">
    <source>
        <dbReference type="Pfam" id="PF00535"/>
    </source>
</evidence>
<comment type="similarity">
    <text evidence="1">Belongs to the glycosyltransferase 2 family.</text>
</comment>
<gene>
    <name evidence="6" type="ordered locus">MROS_2066</name>
</gene>
<keyword evidence="3 6" id="KW-0808">Transferase</keyword>
<dbReference type="KEGG" id="mro:MROS_2066"/>
<dbReference type="SUPFAM" id="SSF53448">
    <property type="entry name" value="Nucleotide-diphospho-sugar transferases"/>
    <property type="match status" value="1"/>
</dbReference>
<name>I7A5X6_MELRP</name>
<evidence type="ECO:0000256" key="1">
    <source>
        <dbReference type="ARBA" id="ARBA00006739"/>
    </source>
</evidence>
<feature type="domain" description="Glycosyltransferase 2-like" evidence="5">
    <location>
        <begin position="39"/>
        <end position="205"/>
    </location>
</feature>
<dbReference type="InterPro" id="IPR001173">
    <property type="entry name" value="Glyco_trans_2-like"/>
</dbReference>
<dbReference type="GO" id="GO:0016757">
    <property type="term" value="F:glycosyltransferase activity"/>
    <property type="evidence" value="ECO:0007669"/>
    <property type="project" value="UniProtKB-KW"/>
</dbReference>
<dbReference type="Gene3D" id="3.90.550.10">
    <property type="entry name" value="Spore Coat Polysaccharide Biosynthesis Protein SpsA, Chain A"/>
    <property type="match status" value="1"/>
</dbReference>
<evidence type="ECO:0000256" key="2">
    <source>
        <dbReference type="ARBA" id="ARBA00022676"/>
    </source>
</evidence>
<dbReference type="RefSeq" id="WP_014856728.1">
    <property type="nucleotide sequence ID" value="NC_018178.1"/>
</dbReference>
<dbReference type="HOGENOM" id="CLU_055604_1_1_10"/>
<feature type="transmembrane region" description="Helical" evidence="4">
    <location>
        <begin position="6"/>
        <end position="24"/>
    </location>
</feature>
<proteinExistence type="inferred from homology"/>
<keyword evidence="7" id="KW-1185">Reference proteome</keyword>
<dbReference type="OrthoDB" id="9805625at2"/>
<dbReference type="PATRIC" id="fig|1191523.3.peg.2186"/>
<keyword evidence="2" id="KW-0328">Glycosyltransferase</keyword>
<keyword evidence="4" id="KW-0812">Transmembrane</keyword>
<evidence type="ECO:0000313" key="6">
    <source>
        <dbReference type="EMBL" id="AFN75296.1"/>
    </source>
</evidence>
<dbReference type="PANTHER" id="PTHR43630">
    <property type="entry name" value="POLY-BETA-1,6-N-ACETYL-D-GLUCOSAMINE SYNTHASE"/>
    <property type="match status" value="1"/>
</dbReference>
<organism evidence="6 7">
    <name type="scientific">Melioribacter roseus (strain DSM 23840 / JCM 17771 / VKM B-2668 / P3M-2)</name>
    <dbReference type="NCBI Taxonomy" id="1191523"/>
    <lineage>
        <taxon>Bacteria</taxon>
        <taxon>Pseudomonadati</taxon>
        <taxon>Ignavibacteriota</taxon>
        <taxon>Ignavibacteria</taxon>
        <taxon>Ignavibacteriales</taxon>
        <taxon>Melioribacteraceae</taxon>
        <taxon>Melioribacter</taxon>
    </lineage>
</organism>
<evidence type="ECO:0000313" key="7">
    <source>
        <dbReference type="Proteomes" id="UP000009011"/>
    </source>
</evidence>
<dbReference type="InterPro" id="IPR029044">
    <property type="entry name" value="Nucleotide-diphossugar_trans"/>
</dbReference>
<keyword evidence="4" id="KW-0472">Membrane</keyword>
<keyword evidence="4" id="KW-1133">Transmembrane helix</keyword>
<protein>
    <submittedName>
        <fullName evidence="6">Family 2 glycosyl transferase</fullName>
    </submittedName>
</protein>
<dbReference type="STRING" id="1191523.MROS_2066"/>
<feature type="transmembrane region" description="Helical" evidence="4">
    <location>
        <begin position="300"/>
        <end position="319"/>
    </location>
</feature>
<dbReference type="Proteomes" id="UP000009011">
    <property type="component" value="Chromosome"/>
</dbReference>
<dbReference type="Pfam" id="PF00535">
    <property type="entry name" value="Glycos_transf_2"/>
    <property type="match status" value="1"/>
</dbReference>